<proteinExistence type="predicted"/>
<dbReference type="InterPro" id="IPR024775">
    <property type="entry name" value="DinB-like"/>
</dbReference>
<dbReference type="InterPro" id="IPR034660">
    <property type="entry name" value="DinB/YfiT-like"/>
</dbReference>
<comment type="caution">
    <text evidence="2">The sequence shown here is derived from an EMBL/GenBank/DDBJ whole genome shotgun (WGS) entry which is preliminary data.</text>
</comment>
<dbReference type="EMBL" id="LAZR01047585">
    <property type="protein sequence ID" value="KKK93880.1"/>
    <property type="molecule type" value="Genomic_DNA"/>
</dbReference>
<organism evidence="2">
    <name type="scientific">marine sediment metagenome</name>
    <dbReference type="NCBI Taxonomy" id="412755"/>
    <lineage>
        <taxon>unclassified sequences</taxon>
        <taxon>metagenomes</taxon>
        <taxon>ecological metagenomes</taxon>
    </lineage>
</organism>
<evidence type="ECO:0000259" key="1">
    <source>
        <dbReference type="Pfam" id="PF12867"/>
    </source>
</evidence>
<feature type="domain" description="DinB-like" evidence="1">
    <location>
        <begin position="17"/>
        <end position="141"/>
    </location>
</feature>
<dbReference type="Gene3D" id="1.20.120.450">
    <property type="entry name" value="dinb family like domain"/>
    <property type="match status" value="1"/>
</dbReference>
<protein>
    <recommendedName>
        <fullName evidence="1">DinB-like domain-containing protein</fullName>
    </recommendedName>
</protein>
<evidence type="ECO:0000313" key="2">
    <source>
        <dbReference type="EMBL" id="KKK93880.1"/>
    </source>
</evidence>
<dbReference type="Pfam" id="PF12867">
    <property type="entry name" value="DinB_2"/>
    <property type="match status" value="1"/>
</dbReference>
<dbReference type="AlphaFoldDB" id="A0A0F9A6T2"/>
<reference evidence="2" key="1">
    <citation type="journal article" date="2015" name="Nature">
        <title>Complex archaea that bridge the gap between prokaryotes and eukaryotes.</title>
        <authorList>
            <person name="Spang A."/>
            <person name="Saw J.H."/>
            <person name="Jorgensen S.L."/>
            <person name="Zaremba-Niedzwiedzka K."/>
            <person name="Martijn J."/>
            <person name="Lind A.E."/>
            <person name="van Eijk R."/>
            <person name="Schleper C."/>
            <person name="Guy L."/>
            <person name="Ettema T.J."/>
        </authorList>
    </citation>
    <scope>NUCLEOTIDE SEQUENCE</scope>
</reference>
<gene>
    <name evidence="2" type="ORF">LCGC14_2688470</name>
</gene>
<name>A0A0F9A6T2_9ZZZZ</name>
<sequence length="158" mass="18133">MDATIMELRDQQLSTLAMWEGVVDACPDCFWSLPDGPSPFWREAYHSVFWQHNYFGGSGCRLELRPFGKDIDPRLFAPISGSADKEEMRSFGRQTREHIRSVSERLSPEELAVVDEFEPGERTTTLHRILYGLRHSQHHIGKLTQQLTSSGIAVDNWQ</sequence>
<accession>A0A0F9A6T2</accession>
<dbReference type="SUPFAM" id="SSF109854">
    <property type="entry name" value="DinB/YfiT-like putative metalloenzymes"/>
    <property type="match status" value="1"/>
</dbReference>